<accession>A0ABT1DDM1</accession>
<feature type="compositionally biased region" description="Low complexity" evidence="2">
    <location>
        <begin position="131"/>
        <end position="142"/>
    </location>
</feature>
<sequence length="150" mass="16016">MRCPPAAALPLLLALAVPLAPHRAAAQAESREGIYLQNQILQLRQELDQLRRGGAVAPVPIAPARPAGPQGEVVGSLLERVQRLEEDARTLRGRLEESEFRNRQLSDRVEKLQGDLDFRLQQIEGQGGGAAARPAAPAAAAPPARPAPPP</sequence>
<protein>
    <recommendedName>
        <fullName evidence="4">YbgF trimerisation domain-containing protein</fullName>
    </recommendedName>
</protein>
<organism evidence="5 6">
    <name type="scientific">Siccirubricoccus soli</name>
    <dbReference type="NCBI Taxonomy" id="2899147"/>
    <lineage>
        <taxon>Bacteria</taxon>
        <taxon>Pseudomonadati</taxon>
        <taxon>Pseudomonadota</taxon>
        <taxon>Alphaproteobacteria</taxon>
        <taxon>Acetobacterales</taxon>
        <taxon>Roseomonadaceae</taxon>
        <taxon>Siccirubricoccus</taxon>
    </lineage>
</organism>
<gene>
    <name evidence="5" type="ORF">JYK14_28280</name>
</gene>
<dbReference type="Gene3D" id="1.20.5.110">
    <property type="match status" value="1"/>
</dbReference>
<keyword evidence="6" id="KW-1185">Reference proteome</keyword>
<name>A0ABT1DDM1_9PROT</name>
<feature type="domain" description="YbgF trimerisation" evidence="4">
    <location>
        <begin position="77"/>
        <end position="127"/>
    </location>
</feature>
<evidence type="ECO:0000256" key="2">
    <source>
        <dbReference type="SAM" id="MobiDB-lite"/>
    </source>
</evidence>
<comment type="caution">
    <text evidence="5">The sequence shown here is derived from an EMBL/GenBank/DDBJ whole genome shotgun (WGS) entry which is preliminary data.</text>
</comment>
<dbReference type="EMBL" id="JAFIRR010000281">
    <property type="protein sequence ID" value="MCO6420023.1"/>
    <property type="molecule type" value="Genomic_DNA"/>
</dbReference>
<reference evidence="5 6" key="1">
    <citation type="submission" date="2021-12" db="EMBL/GenBank/DDBJ databases">
        <title>Siccirubricoccus leaddurans sp. nov., a high concentration Zn2+ tolerance bacterium.</title>
        <authorList>
            <person name="Cao Y."/>
        </authorList>
    </citation>
    <scope>NUCLEOTIDE SEQUENCE [LARGE SCALE GENOMIC DNA]</scope>
    <source>
        <strain evidence="5 6">KC 17139</strain>
    </source>
</reference>
<evidence type="ECO:0000313" key="6">
    <source>
        <dbReference type="Proteomes" id="UP001523392"/>
    </source>
</evidence>
<dbReference type="Pfam" id="PF16331">
    <property type="entry name" value="TolA_bind_tri"/>
    <property type="match status" value="1"/>
</dbReference>
<keyword evidence="3" id="KW-0732">Signal</keyword>
<feature type="coiled-coil region" evidence="1">
    <location>
        <begin position="74"/>
        <end position="115"/>
    </location>
</feature>
<evidence type="ECO:0000259" key="4">
    <source>
        <dbReference type="Pfam" id="PF16331"/>
    </source>
</evidence>
<evidence type="ECO:0000256" key="3">
    <source>
        <dbReference type="SAM" id="SignalP"/>
    </source>
</evidence>
<keyword evidence="1" id="KW-0175">Coiled coil</keyword>
<feature type="non-terminal residue" evidence="5">
    <location>
        <position position="150"/>
    </location>
</feature>
<feature type="signal peptide" evidence="3">
    <location>
        <begin position="1"/>
        <end position="26"/>
    </location>
</feature>
<proteinExistence type="predicted"/>
<feature type="chain" id="PRO_5045052050" description="YbgF trimerisation domain-containing protein" evidence="3">
    <location>
        <begin position="27"/>
        <end position="150"/>
    </location>
</feature>
<dbReference type="Proteomes" id="UP001523392">
    <property type="component" value="Unassembled WGS sequence"/>
</dbReference>
<dbReference type="RefSeq" id="WP_305880030.1">
    <property type="nucleotide sequence ID" value="NZ_JAFIRR010000281.1"/>
</dbReference>
<feature type="region of interest" description="Disordered" evidence="2">
    <location>
        <begin position="119"/>
        <end position="150"/>
    </location>
</feature>
<evidence type="ECO:0000313" key="5">
    <source>
        <dbReference type="EMBL" id="MCO6420023.1"/>
    </source>
</evidence>
<dbReference type="InterPro" id="IPR032519">
    <property type="entry name" value="YbgF_tri"/>
</dbReference>
<evidence type="ECO:0000256" key="1">
    <source>
        <dbReference type="SAM" id="Coils"/>
    </source>
</evidence>